<proteinExistence type="predicted"/>
<feature type="domain" description="HNH nuclease" evidence="2">
    <location>
        <begin position="217"/>
        <end position="291"/>
    </location>
</feature>
<comment type="caution">
    <text evidence="3">The sequence shown here is derived from an EMBL/GenBank/DDBJ whole genome shotgun (WGS) entry which is preliminary data.</text>
</comment>
<reference evidence="3 4" key="1">
    <citation type="submission" date="2015-08" db="EMBL/GenBank/DDBJ databases">
        <title>Emmonsia species relationships and genome sequence.</title>
        <authorList>
            <person name="Cuomo C.A."/>
            <person name="Schwartz I.S."/>
            <person name="Kenyon C."/>
            <person name="De Hoog G.S."/>
            <person name="Govender N.P."/>
            <person name="Botha A."/>
            <person name="Moreno L."/>
            <person name="De Vries M."/>
            <person name="Munoz J.F."/>
            <person name="Stielow J.B."/>
        </authorList>
    </citation>
    <scope>NUCLEOTIDE SEQUENCE [LARGE SCALE GENOMIC DNA]</scope>
    <source>
        <strain evidence="3 4">EI222</strain>
    </source>
</reference>
<organism evidence="3 4">
    <name type="scientific">Blastomyces percursus</name>
    <dbReference type="NCBI Taxonomy" id="1658174"/>
    <lineage>
        <taxon>Eukaryota</taxon>
        <taxon>Fungi</taxon>
        <taxon>Dikarya</taxon>
        <taxon>Ascomycota</taxon>
        <taxon>Pezizomycotina</taxon>
        <taxon>Eurotiomycetes</taxon>
        <taxon>Eurotiomycetidae</taxon>
        <taxon>Onygenales</taxon>
        <taxon>Ajellomycetaceae</taxon>
        <taxon>Blastomyces</taxon>
    </lineage>
</organism>
<accession>A0A1J9PG36</accession>
<evidence type="ECO:0000259" key="2">
    <source>
        <dbReference type="Pfam" id="PF13391"/>
    </source>
</evidence>
<dbReference type="EMBL" id="LGTZ01002352">
    <property type="protein sequence ID" value="OJD14934.1"/>
    <property type="molecule type" value="Genomic_DNA"/>
</dbReference>
<evidence type="ECO:0000313" key="3">
    <source>
        <dbReference type="EMBL" id="OJD14934.1"/>
    </source>
</evidence>
<dbReference type="AlphaFoldDB" id="A0A1J9PG36"/>
<dbReference type="OrthoDB" id="2104739at2759"/>
<dbReference type="Pfam" id="PF13391">
    <property type="entry name" value="HNH_2"/>
    <property type="match status" value="1"/>
</dbReference>
<dbReference type="VEuPathDB" id="FungiDB:ACJ73_09027"/>
<name>A0A1J9PG36_9EURO</name>
<sequence>MALHRHQSSLERVLDFSTTFSLNSQQRQRATTLLRSLVQLYGVEQTIRHGFKPASLIQFTFEHIKGQDAFLSFYFSFLYENLCPSLTDSTEPEIAVALSFFDDFSTWDQNKKKDANGASEKFAEYIVENFLLPLRASSVKTPQPTPSSLSSIQPSTPTGTTQRISILRQNCLVRDHHRCIVSRKFDISEARRRWQQDGDDFKDDDGNLLRNEQSNFQYLEVAHILPHCLTTVASRDTDLSDSKKNVLRILNMFDPGIIHLIDGPKIDSPLNALTLTHDHHRAFGEFRIYFEPTSTQDQYKIDSMEQSPFIRDPLFPVTRTLTLSPNRTIDPPSTRLLNVHRAIARIMNLSGAGEYIEKILRDLEEVDVRADGSTNLGRVMNLRLGGWLNPPTVDVF</sequence>
<dbReference type="InterPro" id="IPR003615">
    <property type="entry name" value="HNH_nuc"/>
</dbReference>
<protein>
    <recommendedName>
        <fullName evidence="2">HNH nuclease domain-containing protein</fullName>
    </recommendedName>
</protein>
<evidence type="ECO:0000313" key="4">
    <source>
        <dbReference type="Proteomes" id="UP000242791"/>
    </source>
</evidence>
<dbReference type="Proteomes" id="UP000242791">
    <property type="component" value="Unassembled WGS sequence"/>
</dbReference>
<evidence type="ECO:0000256" key="1">
    <source>
        <dbReference type="SAM" id="MobiDB-lite"/>
    </source>
</evidence>
<feature type="region of interest" description="Disordered" evidence="1">
    <location>
        <begin position="139"/>
        <end position="159"/>
    </location>
</feature>
<gene>
    <name evidence="3" type="ORF">ACJ73_09027</name>
</gene>
<dbReference type="STRING" id="1658174.A0A1J9PG36"/>
<keyword evidence="4" id="KW-1185">Reference proteome</keyword>